<keyword evidence="1" id="KW-0150">Chloroplast</keyword>
<evidence type="ECO:0000313" key="1">
    <source>
        <dbReference type="EMBL" id="AAO74061.1"/>
    </source>
</evidence>
<dbReference type="EMBL" id="AY228468">
    <property type="protein sequence ID" value="AAO74061.1"/>
    <property type="molecule type" value="Genomic_DNA"/>
</dbReference>
<accession>Q85X06</accession>
<geneLocation type="chloroplast" evidence="1"/>
<protein>
    <submittedName>
        <fullName evidence="1">ORF57c</fullName>
    </submittedName>
</protein>
<organism evidence="1">
    <name type="scientific">Pinus koraiensis</name>
    <name type="common">Korean pine</name>
    <dbReference type="NCBI Taxonomy" id="88728"/>
    <lineage>
        <taxon>Eukaryota</taxon>
        <taxon>Viridiplantae</taxon>
        <taxon>Streptophyta</taxon>
        <taxon>Embryophyta</taxon>
        <taxon>Tracheophyta</taxon>
        <taxon>Spermatophyta</taxon>
        <taxon>Pinopsida</taxon>
        <taxon>Pinidae</taxon>
        <taxon>Conifers I</taxon>
        <taxon>Pinales</taxon>
        <taxon>Pinaceae</taxon>
        <taxon>Pinus</taxon>
        <taxon>Pinus subgen. Strobus</taxon>
    </lineage>
</organism>
<proteinExistence type="predicted"/>
<sequence length="57" mass="6680">MVRCLTGWRNEDDSKQSSISIRRLYSAKISNSAKISSRLIPMINHYRPFEQSFTLFV</sequence>
<reference evidence="1" key="1">
    <citation type="submission" date="2007-04" db="EMBL/GenBank/DDBJ databases">
        <authorList>
            <person name="Noh E.W."/>
            <person name="Lee J.S."/>
            <person name="Choi Y.I."/>
            <person name="Han M.S."/>
            <person name="Yi Y.S."/>
            <person name="Han S.U."/>
        </authorList>
    </citation>
    <scope>NUCLEOTIDE SEQUENCE</scope>
</reference>
<dbReference type="AlphaFoldDB" id="Q85X06"/>
<keyword evidence="1" id="KW-0934">Plastid</keyword>
<name>Q85X06_PINKO</name>